<organism evidence="9 10">
    <name type="scientific">Spirosoma fluviale</name>
    <dbReference type="NCBI Taxonomy" id="1597977"/>
    <lineage>
        <taxon>Bacteria</taxon>
        <taxon>Pseudomonadati</taxon>
        <taxon>Bacteroidota</taxon>
        <taxon>Cytophagia</taxon>
        <taxon>Cytophagales</taxon>
        <taxon>Cytophagaceae</taxon>
        <taxon>Spirosoma</taxon>
    </lineage>
</organism>
<dbReference type="InterPro" id="IPR041633">
    <property type="entry name" value="Polbeta"/>
</dbReference>
<evidence type="ECO:0000256" key="4">
    <source>
        <dbReference type="ARBA" id="ARBA00022723"/>
    </source>
</evidence>
<dbReference type="PANTHER" id="PTHR33571">
    <property type="entry name" value="SSL8005 PROTEIN"/>
    <property type="match status" value="1"/>
</dbReference>
<dbReference type="InterPro" id="IPR052038">
    <property type="entry name" value="Type-VII_TA_antitoxin"/>
</dbReference>
<evidence type="ECO:0000256" key="7">
    <source>
        <dbReference type="ARBA" id="ARBA00022842"/>
    </source>
</evidence>
<dbReference type="AlphaFoldDB" id="A0A286G145"/>
<dbReference type="PANTHER" id="PTHR33571:SF12">
    <property type="entry name" value="BSL3053 PROTEIN"/>
    <property type="match status" value="1"/>
</dbReference>
<evidence type="ECO:0000256" key="5">
    <source>
        <dbReference type="ARBA" id="ARBA00022741"/>
    </source>
</evidence>
<dbReference type="GO" id="GO:0005524">
    <property type="term" value="F:ATP binding"/>
    <property type="evidence" value="ECO:0007669"/>
    <property type="project" value="UniProtKB-KW"/>
</dbReference>
<evidence type="ECO:0000256" key="3">
    <source>
        <dbReference type="ARBA" id="ARBA00022695"/>
    </source>
</evidence>
<dbReference type="GO" id="GO:0016779">
    <property type="term" value="F:nucleotidyltransferase activity"/>
    <property type="evidence" value="ECO:0007669"/>
    <property type="project" value="UniProtKB-KW"/>
</dbReference>
<evidence type="ECO:0000313" key="10">
    <source>
        <dbReference type="Proteomes" id="UP000219452"/>
    </source>
</evidence>
<comment type="cofactor">
    <cofactor evidence="1">
        <name>Mg(2+)</name>
        <dbReference type="ChEBI" id="CHEBI:18420"/>
    </cofactor>
</comment>
<name>A0A286G145_9BACT</name>
<dbReference type="InterPro" id="IPR043519">
    <property type="entry name" value="NT_sf"/>
</dbReference>
<evidence type="ECO:0000256" key="1">
    <source>
        <dbReference type="ARBA" id="ARBA00001946"/>
    </source>
</evidence>
<keyword evidence="2" id="KW-0808">Transferase</keyword>
<dbReference type="GO" id="GO:0046872">
    <property type="term" value="F:metal ion binding"/>
    <property type="evidence" value="ECO:0007669"/>
    <property type="project" value="UniProtKB-KW"/>
</dbReference>
<keyword evidence="10" id="KW-1185">Reference proteome</keyword>
<keyword evidence="6" id="KW-0067">ATP-binding</keyword>
<dbReference type="Gene3D" id="3.30.460.10">
    <property type="entry name" value="Beta Polymerase, domain 2"/>
    <property type="match status" value="1"/>
</dbReference>
<dbReference type="SUPFAM" id="SSF81301">
    <property type="entry name" value="Nucleotidyltransferase"/>
    <property type="match status" value="1"/>
</dbReference>
<keyword evidence="4" id="KW-0479">Metal-binding</keyword>
<accession>A0A286G145</accession>
<evidence type="ECO:0000256" key="2">
    <source>
        <dbReference type="ARBA" id="ARBA00022679"/>
    </source>
</evidence>
<keyword evidence="7" id="KW-0460">Magnesium</keyword>
<gene>
    <name evidence="9" type="ORF">SAMN06269250_2998</name>
</gene>
<protein>
    <recommendedName>
        <fullName evidence="8">Polymerase beta nucleotidyltransferase domain-containing protein</fullName>
    </recommendedName>
</protein>
<dbReference type="Proteomes" id="UP000219452">
    <property type="component" value="Unassembled WGS sequence"/>
</dbReference>
<dbReference type="EMBL" id="OCNH01000002">
    <property type="protein sequence ID" value="SOD89245.1"/>
    <property type="molecule type" value="Genomic_DNA"/>
</dbReference>
<evidence type="ECO:0000313" key="9">
    <source>
        <dbReference type="EMBL" id="SOD89245.1"/>
    </source>
</evidence>
<dbReference type="CDD" id="cd05403">
    <property type="entry name" value="NT_KNTase_like"/>
    <property type="match status" value="1"/>
</dbReference>
<reference evidence="10" key="1">
    <citation type="submission" date="2017-09" db="EMBL/GenBank/DDBJ databases">
        <authorList>
            <person name="Varghese N."/>
            <person name="Submissions S."/>
        </authorList>
    </citation>
    <scope>NUCLEOTIDE SEQUENCE [LARGE SCALE GENOMIC DNA]</scope>
    <source>
        <strain evidence="10">DSM 29961</strain>
    </source>
</reference>
<dbReference type="Pfam" id="PF18765">
    <property type="entry name" value="Polbeta"/>
    <property type="match status" value="1"/>
</dbReference>
<proteinExistence type="predicted"/>
<dbReference type="OrthoDB" id="9793933at2"/>
<keyword evidence="5" id="KW-0547">Nucleotide-binding</keyword>
<evidence type="ECO:0000256" key="6">
    <source>
        <dbReference type="ARBA" id="ARBA00022840"/>
    </source>
</evidence>
<keyword evidence="3" id="KW-0548">Nucleotidyltransferase</keyword>
<dbReference type="RefSeq" id="WP_097126597.1">
    <property type="nucleotide sequence ID" value="NZ_OCNH01000002.1"/>
</dbReference>
<sequence>MINAVLANKLPVVTQILRENGVKRAYAFGSVCTDQFNEASDIDLLIAFDDTLDPIQYGDNYFTIAHALESALKRSVDLVTERSLKNPYFIAMLERTKTAIYE</sequence>
<feature type="domain" description="Polymerase beta nucleotidyltransferase" evidence="8">
    <location>
        <begin position="14"/>
        <end position="102"/>
    </location>
</feature>
<evidence type="ECO:0000259" key="8">
    <source>
        <dbReference type="Pfam" id="PF18765"/>
    </source>
</evidence>